<evidence type="ECO:0000313" key="2">
    <source>
        <dbReference type="Proteomes" id="UP001388366"/>
    </source>
</evidence>
<dbReference type="Pfam" id="PF19860">
    <property type="entry name" value="DUF6334"/>
    <property type="match status" value="1"/>
</dbReference>
<protein>
    <submittedName>
        <fullName evidence="1">DUF6334 family protein</fullName>
    </submittedName>
</protein>
<dbReference type="RefSeq" id="WP_342884053.1">
    <property type="nucleotide sequence ID" value="NZ_JBBMQU010000022.1"/>
</dbReference>
<organism evidence="1 2">
    <name type="scientific">Pseudoalteromonas neustonica</name>
    <dbReference type="NCBI Taxonomy" id="1840331"/>
    <lineage>
        <taxon>Bacteria</taxon>
        <taxon>Pseudomonadati</taxon>
        <taxon>Pseudomonadota</taxon>
        <taxon>Gammaproteobacteria</taxon>
        <taxon>Alteromonadales</taxon>
        <taxon>Pseudoalteromonadaceae</taxon>
        <taxon>Pseudoalteromonas</taxon>
    </lineage>
</organism>
<sequence>MEIDNQSCESLDRVIDEGVALDEVFLFAEDSDTDFLNEIVLKFGETYIKIGATEEDTVEINEIEISELKSNSLTMCNSNTLKVWEECVGLPIRWSWGMENNKGYQDAFQLEFALDTASTSITVQLRAEGSELTTFRLQT</sequence>
<evidence type="ECO:0000313" key="1">
    <source>
        <dbReference type="EMBL" id="MEM5551628.1"/>
    </source>
</evidence>
<name>A0ABU9U3K8_9GAMM</name>
<gene>
    <name evidence="1" type="ORF">WNY63_12895</name>
</gene>
<proteinExistence type="predicted"/>
<accession>A0ABU9U3K8</accession>
<reference evidence="1 2" key="1">
    <citation type="submission" date="2024-03" db="EMBL/GenBank/DDBJ databases">
        <title>Community enrichment and isolation of bacterial strains for fucoidan degradation.</title>
        <authorList>
            <person name="Sichert A."/>
        </authorList>
    </citation>
    <scope>NUCLEOTIDE SEQUENCE [LARGE SCALE GENOMIC DNA]</scope>
    <source>
        <strain evidence="1 2">AS81</strain>
    </source>
</reference>
<dbReference type="InterPro" id="IPR046297">
    <property type="entry name" value="DUF6334"/>
</dbReference>
<keyword evidence="2" id="KW-1185">Reference proteome</keyword>
<comment type="caution">
    <text evidence="1">The sequence shown here is derived from an EMBL/GenBank/DDBJ whole genome shotgun (WGS) entry which is preliminary data.</text>
</comment>
<dbReference type="EMBL" id="JBBMQU010000022">
    <property type="protein sequence ID" value="MEM5551628.1"/>
    <property type="molecule type" value="Genomic_DNA"/>
</dbReference>
<dbReference type="Proteomes" id="UP001388366">
    <property type="component" value="Unassembled WGS sequence"/>
</dbReference>